<dbReference type="PANTHER" id="PTHR45785">
    <property type="entry name" value="COMPLEMENT FACTOR H-RELATED"/>
    <property type="match status" value="1"/>
</dbReference>
<evidence type="ECO:0000259" key="10">
    <source>
        <dbReference type="PROSITE" id="PS50923"/>
    </source>
</evidence>
<evidence type="ECO:0000256" key="8">
    <source>
        <dbReference type="SAM" id="Phobius"/>
    </source>
</evidence>
<dbReference type="SMART" id="SM00032">
    <property type="entry name" value="CCP"/>
    <property type="match status" value="5"/>
</dbReference>
<dbReference type="AlphaFoldDB" id="A0A813M0C6"/>
<keyword evidence="12" id="KW-1185">Reference proteome</keyword>
<dbReference type="PROSITE" id="PS50923">
    <property type="entry name" value="SUSHI"/>
    <property type="match status" value="4"/>
</dbReference>
<dbReference type="Proteomes" id="UP000663879">
    <property type="component" value="Unassembled WGS sequence"/>
</dbReference>
<protein>
    <submittedName>
        <fullName evidence="11">Uncharacterized protein</fullName>
    </submittedName>
</protein>
<evidence type="ECO:0000256" key="7">
    <source>
        <dbReference type="PROSITE-ProRule" id="PRU00302"/>
    </source>
</evidence>
<comment type="subcellular location">
    <subcellularLocation>
        <location evidence="1">Virion</location>
    </subcellularLocation>
</comment>
<dbReference type="InterPro" id="IPR035976">
    <property type="entry name" value="Sushi/SCR/CCP_sf"/>
</dbReference>
<dbReference type="OrthoDB" id="9984531at2759"/>
<dbReference type="InterPro" id="IPR013806">
    <property type="entry name" value="Kringle-like"/>
</dbReference>
<gene>
    <name evidence="11" type="ORF">OXX778_LOCUS1338</name>
</gene>
<organism evidence="11 12">
    <name type="scientific">Brachionus calyciflorus</name>
    <dbReference type="NCBI Taxonomy" id="104777"/>
    <lineage>
        <taxon>Eukaryota</taxon>
        <taxon>Metazoa</taxon>
        <taxon>Spiralia</taxon>
        <taxon>Gnathifera</taxon>
        <taxon>Rotifera</taxon>
        <taxon>Eurotatoria</taxon>
        <taxon>Monogononta</taxon>
        <taxon>Pseudotrocha</taxon>
        <taxon>Ploima</taxon>
        <taxon>Brachionidae</taxon>
        <taxon>Brachionus</taxon>
    </lineage>
</organism>
<dbReference type="EMBL" id="CAJNOC010000083">
    <property type="protein sequence ID" value="CAF0713423.1"/>
    <property type="molecule type" value="Genomic_DNA"/>
</dbReference>
<dbReference type="InterPro" id="IPR051503">
    <property type="entry name" value="ComplSys_Reg/VirEntry_Med"/>
</dbReference>
<comment type="caution">
    <text evidence="11">The sequence shown here is derived from an EMBL/GenBank/DDBJ whole genome shotgun (WGS) entry which is preliminary data.</text>
</comment>
<keyword evidence="5 6" id="KW-1015">Disulfide bond</keyword>
<feature type="transmembrane region" description="Helical" evidence="8">
    <location>
        <begin position="7"/>
        <end position="26"/>
    </location>
</feature>
<evidence type="ECO:0000256" key="6">
    <source>
        <dbReference type="PROSITE-ProRule" id="PRU00121"/>
    </source>
</evidence>
<dbReference type="Gene3D" id="2.10.70.10">
    <property type="entry name" value="Complement Module, domain 1"/>
    <property type="match status" value="4"/>
</dbReference>
<comment type="caution">
    <text evidence="6">Lacks conserved residue(s) required for the propagation of feature annotation.</text>
</comment>
<accession>A0A813M0C6</accession>
<dbReference type="InterPro" id="IPR000001">
    <property type="entry name" value="Kringle"/>
</dbReference>
<evidence type="ECO:0000313" key="12">
    <source>
        <dbReference type="Proteomes" id="UP000663879"/>
    </source>
</evidence>
<keyword evidence="8" id="KW-1133">Transmembrane helix</keyword>
<dbReference type="Gene3D" id="2.40.20.10">
    <property type="entry name" value="Plasminogen Kringle 4"/>
    <property type="match status" value="2"/>
</dbReference>
<evidence type="ECO:0000256" key="1">
    <source>
        <dbReference type="ARBA" id="ARBA00004328"/>
    </source>
</evidence>
<dbReference type="InterPro" id="IPR038178">
    <property type="entry name" value="Kringle_sf"/>
</dbReference>
<evidence type="ECO:0000313" key="11">
    <source>
        <dbReference type="EMBL" id="CAF0713423.1"/>
    </source>
</evidence>
<dbReference type="SUPFAM" id="SSF57535">
    <property type="entry name" value="Complement control module/SCR domain"/>
    <property type="match status" value="4"/>
</dbReference>
<dbReference type="CDD" id="cd00033">
    <property type="entry name" value="CCP"/>
    <property type="match status" value="3"/>
</dbReference>
<feature type="domain" description="Sushi" evidence="10">
    <location>
        <begin position="424"/>
        <end position="485"/>
    </location>
</feature>
<feature type="domain" description="Sushi" evidence="10">
    <location>
        <begin position="273"/>
        <end position="336"/>
    </location>
</feature>
<dbReference type="PANTHER" id="PTHR45785:SF2">
    <property type="entry name" value="COMPLEMENT FACTOR H-RELATED"/>
    <property type="match status" value="1"/>
</dbReference>
<keyword evidence="8" id="KW-0812">Transmembrane</keyword>
<dbReference type="SMART" id="SM00130">
    <property type="entry name" value="KR"/>
    <property type="match status" value="1"/>
</dbReference>
<evidence type="ECO:0000256" key="5">
    <source>
        <dbReference type="ARBA" id="ARBA00023157"/>
    </source>
</evidence>
<evidence type="ECO:0000256" key="4">
    <source>
        <dbReference type="ARBA" id="ARBA00022729"/>
    </source>
</evidence>
<feature type="disulfide bond" evidence="6">
    <location>
        <begin position="53"/>
        <end position="92"/>
    </location>
</feature>
<dbReference type="InterPro" id="IPR000436">
    <property type="entry name" value="Sushi_SCR_CCP_dom"/>
</dbReference>
<proteinExistence type="predicted"/>
<name>A0A813M0C6_9BILA</name>
<evidence type="ECO:0000256" key="2">
    <source>
        <dbReference type="ARBA" id="ARBA00022572"/>
    </source>
</evidence>
<keyword evidence="4" id="KW-0732">Signal</keyword>
<dbReference type="PROSITE" id="PS50070">
    <property type="entry name" value="KRINGLE_2"/>
    <property type="match status" value="1"/>
</dbReference>
<sequence length="561" mass="63577">MLENTKIINYLLVTGCFIAINLSFYVDAQECSSNDDDAGYMGSISVTSSNKPCQMWKSLSDSSAFEFVDSIEDSGNFCRNPKGENKKEKAYCFTNIQTREWEYCTIPKCSGCSKVHGISYGSIQFINRQLYDDGSYQPGSKILFKCRPYFAVYDSTSGPLEWNCGNNGKWSSNKLPKCLWRGFIESTPNCWYYSADNFYPNSKPRRLYYDTKNTANGTQCINWTKFVNKFKNKDFPQEGKTNAKNYCRSPGDFEPKCPISKTSLKKCGIKQCTGCSGIPYVKYTSYDIDYIPNTLENTMEAGSTVNYRCSAGTLIGNSNITCVNGKWEGGLPYCSLKYCSKPPPTPDNSYVSNKRFVYANIEDYAKEYLLFDQSTYKFVCKPNYKFEDESVTELVYQCNSGEWTFTGKNSKCVLESRNIPIPQAYCPLPENIENGYRAKYNLFKAGPNQYYGEFEIACNTGYKMIGNPKVACMNGSWTTYPKCTLLPSCSFDILYKPAENVKIITSNLLYSADNSGISVGSFVQYECLPNYFPEISQDDLRAKCLENGQWSTKIPVRCVMQ</sequence>
<dbReference type="Pfam" id="PF00084">
    <property type="entry name" value="Sushi"/>
    <property type="match status" value="4"/>
</dbReference>
<dbReference type="SUPFAM" id="SSF57440">
    <property type="entry name" value="Kringle-like"/>
    <property type="match status" value="2"/>
</dbReference>
<feature type="domain" description="Sushi" evidence="10">
    <location>
        <begin position="110"/>
        <end position="180"/>
    </location>
</feature>
<reference evidence="11" key="1">
    <citation type="submission" date="2021-02" db="EMBL/GenBank/DDBJ databases">
        <authorList>
            <person name="Nowell W R."/>
        </authorList>
    </citation>
    <scope>NUCLEOTIDE SEQUENCE</scope>
    <source>
        <strain evidence="11">Ploen Becks lab</strain>
    </source>
</reference>
<dbReference type="Pfam" id="PF00051">
    <property type="entry name" value="Kringle"/>
    <property type="match status" value="1"/>
</dbReference>
<keyword evidence="3 7" id="KW-0768">Sushi</keyword>
<feature type="domain" description="Sushi" evidence="10">
    <location>
        <begin position="487"/>
        <end position="560"/>
    </location>
</feature>
<keyword evidence="2 6" id="KW-0420">Kringle</keyword>
<feature type="domain" description="Kringle" evidence="9">
    <location>
        <begin position="39"/>
        <end position="109"/>
    </location>
</feature>
<evidence type="ECO:0000259" key="9">
    <source>
        <dbReference type="PROSITE" id="PS50070"/>
    </source>
</evidence>
<evidence type="ECO:0000256" key="3">
    <source>
        <dbReference type="ARBA" id="ARBA00022659"/>
    </source>
</evidence>
<keyword evidence="8" id="KW-0472">Membrane</keyword>